<comment type="catalytic activity">
    <reaction evidence="8 10">
        <text>dITP + H2O = dIMP + diphosphate + H(+)</text>
        <dbReference type="Rhea" id="RHEA:28342"/>
        <dbReference type="ChEBI" id="CHEBI:15377"/>
        <dbReference type="ChEBI" id="CHEBI:15378"/>
        <dbReference type="ChEBI" id="CHEBI:33019"/>
        <dbReference type="ChEBI" id="CHEBI:61194"/>
        <dbReference type="ChEBI" id="CHEBI:61382"/>
        <dbReference type="EC" id="3.6.1.66"/>
    </reaction>
</comment>
<dbReference type="InterPro" id="IPR020922">
    <property type="entry name" value="dITP/XTP_pyrophosphatase"/>
</dbReference>
<dbReference type="FunFam" id="3.90.950.10:FF:000001">
    <property type="entry name" value="dITP/XTP pyrophosphatase"/>
    <property type="match status" value="1"/>
</dbReference>
<dbReference type="GO" id="GO:0009146">
    <property type="term" value="P:purine nucleoside triphosphate catabolic process"/>
    <property type="evidence" value="ECO:0007669"/>
    <property type="project" value="UniProtKB-UniRule"/>
</dbReference>
<dbReference type="Pfam" id="PF01725">
    <property type="entry name" value="Ham1p_like"/>
    <property type="match status" value="1"/>
</dbReference>
<dbReference type="GO" id="GO:0035870">
    <property type="term" value="F:dITP diphosphatase activity"/>
    <property type="evidence" value="ECO:0007669"/>
    <property type="project" value="UniProtKB-UniRule"/>
</dbReference>
<feature type="binding site" evidence="10">
    <location>
        <begin position="8"/>
        <end position="13"/>
    </location>
    <ligand>
        <name>substrate</name>
    </ligand>
</feature>
<evidence type="ECO:0000313" key="13">
    <source>
        <dbReference type="Proteomes" id="UP000245790"/>
    </source>
</evidence>
<dbReference type="GO" id="GO:0036222">
    <property type="term" value="F:XTP diphosphatase activity"/>
    <property type="evidence" value="ECO:0007669"/>
    <property type="project" value="UniProtKB-UniRule"/>
</dbReference>
<evidence type="ECO:0000256" key="9">
    <source>
        <dbReference type="ARBA" id="ARBA00052017"/>
    </source>
</evidence>
<evidence type="ECO:0000256" key="10">
    <source>
        <dbReference type="HAMAP-Rule" id="MF_01405"/>
    </source>
</evidence>
<dbReference type="AlphaFoldDB" id="A0A316FFL9"/>
<evidence type="ECO:0000313" key="12">
    <source>
        <dbReference type="EMBL" id="PWK46862.1"/>
    </source>
</evidence>
<feature type="binding site" evidence="10">
    <location>
        <begin position="154"/>
        <end position="157"/>
    </location>
    <ligand>
        <name>substrate</name>
    </ligand>
</feature>
<accession>A0A316FFL9</accession>
<dbReference type="GO" id="GO:0046872">
    <property type="term" value="F:metal ion binding"/>
    <property type="evidence" value="ECO:0007669"/>
    <property type="project" value="UniProtKB-KW"/>
</dbReference>
<dbReference type="GO" id="GO:0000166">
    <property type="term" value="F:nucleotide binding"/>
    <property type="evidence" value="ECO:0007669"/>
    <property type="project" value="UniProtKB-KW"/>
</dbReference>
<dbReference type="RefSeq" id="WP_109764731.1">
    <property type="nucleotide sequence ID" value="NZ_QGGU01000012.1"/>
</dbReference>
<dbReference type="Proteomes" id="UP000245790">
    <property type="component" value="Unassembled WGS sequence"/>
</dbReference>
<reference evidence="12 13" key="1">
    <citation type="submission" date="2018-05" db="EMBL/GenBank/DDBJ databases">
        <title>Genomic Encyclopedia of Type Strains, Phase IV (KMG-IV): sequencing the most valuable type-strain genomes for metagenomic binning, comparative biology and taxonomic classification.</title>
        <authorList>
            <person name="Goeker M."/>
        </authorList>
    </citation>
    <scope>NUCLEOTIDE SEQUENCE [LARGE SCALE GENOMIC DNA]</scope>
    <source>
        <strain evidence="12 13">DSM 25350</strain>
    </source>
</reference>
<keyword evidence="7 10" id="KW-0546">Nucleotide metabolism</keyword>
<evidence type="ECO:0000256" key="4">
    <source>
        <dbReference type="ARBA" id="ARBA00022741"/>
    </source>
</evidence>
<comment type="catalytic activity">
    <reaction evidence="10">
        <text>ITP + H2O = IMP + diphosphate + H(+)</text>
        <dbReference type="Rhea" id="RHEA:29399"/>
        <dbReference type="ChEBI" id="CHEBI:15377"/>
        <dbReference type="ChEBI" id="CHEBI:15378"/>
        <dbReference type="ChEBI" id="CHEBI:33019"/>
        <dbReference type="ChEBI" id="CHEBI:58053"/>
        <dbReference type="ChEBI" id="CHEBI:61402"/>
        <dbReference type="EC" id="3.6.1.66"/>
    </reaction>
</comment>
<feature type="binding site" evidence="10">
    <location>
        <position position="70"/>
    </location>
    <ligand>
        <name>substrate</name>
    </ligand>
</feature>
<name>A0A316FFL9_9GAMM</name>
<comment type="similarity">
    <text evidence="1 10 11">Belongs to the HAM1 NTPase family.</text>
</comment>
<evidence type="ECO:0000256" key="6">
    <source>
        <dbReference type="ARBA" id="ARBA00022842"/>
    </source>
</evidence>
<evidence type="ECO:0000256" key="7">
    <source>
        <dbReference type="ARBA" id="ARBA00023080"/>
    </source>
</evidence>
<dbReference type="EMBL" id="QGGU01000012">
    <property type="protein sequence ID" value="PWK46862.1"/>
    <property type="molecule type" value="Genomic_DNA"/>
</dbReference>
<evidence type="ECO:0000256" key="1">
    <source>
        <dbReference type="ARBA" id="ARBA00008023"/>
    </source>
</evidence>
<feature type="binding site" evidence="10">
    <location>
        <begin position="182"/>
        <end position="183"/>
    </location>
    <ligand>
        <name>substrate</name>
    </ligand>
</feature>
<dbReference type="HAMAP" id="MF_01405">
    <property type="entry name" value="Non_canon_purine_NTPase"/>
    <property type="match status" value="1"/>
</dbReference>
<dbReference type="SUPFAM" id="SSF52972">
    <property type="entry name" value="ITPase-like"/>
    <property type="match status" value="1"/>
</dbReference>
<evidence type="ECO:0000256" key="3">
    <source>
        <dbReference type="ARBA" id="ARBA00022723"/>
    </source>
</evidence>
<comment type="function">
    <text evidence="10">Pyrophosphatase that catalyzes the hydrolysis of nucleoside triphosphates to their monophosphate derivatives, with a high preference for the non-canonical purine nucleotides XTP (xanthosine triphosphate), dITP (deoxyinosine triphosphate) and ITP. Seems to function as a house-cleaning enzyme that removes non-canonical purine nucleotides from the nucleotide pool, thus preventing their incorporation into DNA/RNA and avoiding chromosomal lesions.</text>
</comment>
<dbReference type="GO" id="GO:0036220">
    <property type="term" value="F:ITP diphosphatase activity"/>
    <property type="evidence" value="ECO:0007669"/>
    <property type="project" value="UniProtKB-UniRule"/>
</dbReference>
<keyword evidence="13" id="KW-1185">Reference proteome</keyword>
<sequence>MLDIVLASGNPKKIAELQHILTPYQHTITPQKQLGISDAIEDGLSFVENAIIKARHACLHSGKPAISDDSGIEVDALSGEPGIYSARYAGEPSNDAANNRKLLEQLEGIAEPARTARYQCVIVYMRHAKDPTPVICQGSWEGYILNSPRGEGGFGYDPLFFCPEYKMSAAELTNEQKHAISHRGKALSQLMTYLKTGAL</sequence>
<dbReference type="GO" id="GO:0009117">
    <property type="term" value="P:nucleotide metabolic process"/>
    <property type="evidence" value="ECO:0007669"/>
    <property type="project" value="UniProtKB-KW"/>
</dbReference>
<dbReference type="OrthoDB" id="9807456at2"/>
<comment type="subunit">
    <text evidence="2 10">Homodimer.</text>
</comment>
<dbReference type="InterPro" id="IPR002637">
    <property type="entry name" value="RdgB/HAM1"/>
</dbReference>
<dbReference type="EC" id="3.6.1.66" evidence="10"/>
<comment type="cofactor">
    <cofactor evidence="10">
        <name>Mg(2+)</name>
        <dbReference type="ChEBI" id="CHEBI:18420"/>
    </cofactor>
    <text evidence="10">Binds 1 Mg(2+) ion per subunit.</text>
</comment>
<dbReference type="PANTHER" id="PTHR11067:SF9">
    <property type="entry name" value="INOSINE TRIPHOSPHATE PYROPHOSPHATASE"/>
    <property type="match status" value="1"/>
</dbReference>
<evidence type="ECO:0000256" key="5">
    <source>
        <dbReference type="ARBA" id="ARBA00022801"/>
    </source>
</evidence>
<gene>
    <name evidence="12" type="ORF">C8D97_11299</name>
</gene>
<dbReference type="GO" id="GO:0005829">
    <property type="term" value="C:cytosol"/>
    <property type="evidence" value="ECO:0007669"/>
    <property type="project" value="TreeGrafter"/>
</dbReference>
<evidence type="ECO:0000256" key="8">
    <source>
        <dbReference type="ARBA" id="ARBA00051875"/>
    </source>
</evidence>
<evidence type="ECO:0000256" key="2">
    <source>
        <dbReference type="ARBA" id="ARBA00011738"/>
    </source>
</evidence>
<evidence type="ECO:0000256" key="11">
    <source>
        <dbReference type="RuleBase" id="RU003781"/>
    </source>
</evidence>
<proteinExistence type="inferred from homology"/>
<keyword evidence="4 10" id="KW-0547">Nucleotide-binding</keyword>
<comment type="catalytic activity">
    <reaction evidence="9 10">
        <text>XTP + H2O = XMP + diphosphate + H(+)</text>
        <dbReference type="Rhea" id="RHEA:28610"/>
        <dbReference type="ChEBI" id="CHEBI:15377"/>
        <dbReference type="ChEBI" id="CHEBI:15378"/>
        <dbReference type="ChEBI" id="CHEBI:33019"/>
        <dbReference type="ChEBI" id="CHEBI:57464"/>
        <dbReference type="ChEBI" id="CHEBI:61314"/>
        <dbReference type="EC" id="3.6.1.66"/>
    </reaction>
</comment>
<dbReference type="Gene3D" id="3.90.950.10">
    <property type="match status" value="1"/>
</dbReference>
<organism evidence="12 13">
    <name type="scientific">Pleionea mediterranea</name>
    <dbReference type="NCBI Taxonomy" id="523701"/>
    <lineage>
        <taxon>Bacteria</taxon>
        <taxon>Pseudomonadati</taxon>
        <taxon>Pseudomonadota</taxon>
        <taxon>Gammaproteobacteria</taxon>
        <taxon>Oceanospirillales</taxon>
        <taxon>Pleioneaceae</taxon>
        <taxon>Pleionea</taxon>
    </lineage>
</organism>
<dbReference type="GO" id="GO:0017111">
    <property type="term" value="F:ribonucleoside triphosphate phosphatase activity"/>
    <property type="evidence" value="ECO:0007669"/>
    <property type="project" value="InterPro"/>
</dbReference>
<protein>
    <recommendedName>
        <fullName evidence="10">dITP/XTP pyrophosphatase</fullName>
        <ecNumber evidence="10">3.6.1.66</ecNumber>
    </recommendedName>
    <alternativeName>
        <fullName evidence="10">Non-canonical purine NTP pyrophosphatase</fullName>
    </alternativeName>
    <alternativeName>
        <fullName evidence="10">Non-standard purine NTP pyrophosphatase</fullName>
    </alternativeName>
    <alternativeName>
        <fullName evidence="10">Nucleoside-triphosphate diphosphatase</fullName>
    </alternativeName>
    <alternativeName>
        <fullName evidence="10">Nucleoside-triphosphate pyrophosphatase</fullName>
        <shortName evidence="10">NTPase</shortName>
    </alternativeName>
</protein>
<feature type="active site" description="Proton acceptor" evidence="10">
    <location>
        <position position="69"/>
    </location>
</feature>
<comment type="caution">
    <text evidence="10">Lacks conserved residue(s) required for the propagation of feature annotation.</text>
</comment>
<feature type="binding site" evidence="10">
    <location>
        <position position="69"/>
    </location>
    <ligand>
        <name>Mg(2+)</name>
        <dbReference type="ChEBI" id="CHEBI:18420"/>
    </ligand>
</feature>
<dbReference type="PANTHER" id="PTHR11067">
    <property type="entry name" value="INOSINE TRIPHOSPHATE PYROPHOSPHATASE/HAM1 PROTEIN"/>
    <property type="match status" value="1"/>
</dbReference>
<dbReference type="NCBIfam" id="TIGR00042">
    <property type="entry name" value="RdgB/HAM1 family non-canonical purine NTP pyrophosphatase"/>
    <property type="match status" value="1"/>
</dbReference>
<feature type="binding site" evidence="10">
    <location>
        <position position="177"/>
    </location>
    <ligand>
        <name>substrate</name>
    </ligand>
</feature>
<keyword evidence="5 10" id="KW-0378">Hydrolase</keyword>
<keyword evidence="6 10" id="KW-0460">Magnesium</keyword>
<dbReference type="CDD" id="cd00515">
    <property type="entry name" value="HAM1"/>
    <property type="match status" value="1"/>
</dbReference>
<dbReference type="InterPro" id="IPR029001">
    <property type="entry name" value="ITPase-like_fam"/>
</dbReference>
<keyword evidence="3 10" id="KW-0479">Metal-binding</keyword>
<comment type="caution">
    <text evidence="12">The sequence shown here is derived from an EMBL/GenBank/DDBJ whole genome shotgun (WGS) entry which is preliminary data.</text>
</comment>